<organism evidence="3 4">
    <name type="scientific">Candidatus Curtissbacteria bacterium GW2011_GWA1_41_11</name>
    <dbReference type="NCBI Taxonomy" id="1618409"/>
    <lineage>
        <taxon>Bacteria</taxon>
        <taxon>Candidatus Curtissiibacteriota</taxon>
    </lineage>
</organism>
<dbReference type="AlphaFoldDB" id="A0A0G0XKG6"/>
<evidence type="ECO:0000256" key="1">
    <source>
        <dbReference type="ARBA" id="ARBA00007637"/>
    </source>
</evidence>
<dbReference type="Gene3D" id="3.40.50.720">
    <property type="entry name" value="NAD(P)-binding Rossmann-like Domain"/>
    <property type="match status" value="1"/>
</dbReference>
<reference evidence="3 4" key="1">
    <citation type="journal article" date="2015" name="Nature">
        <title>rRNA introns, odd ribosomes, and small enigmatic genomes across a large radiation of phyla.</title>
        <authorList>
            <person name="Brown C.T."/>
            <person name="Hug L.A."/>
            <person name="Thomas B.C."/>
            <person name="Sharon I."/>
            <person name="Castelle C.J."/>
            <person name="Singh A."/>
            <person name="Wilkins M.J."/>
            <person name="Williams K.H."/>
            <person name="Banfield J.F."/>
        </authorList>
    </citation>
    <scope>NUCLEOTIDE SEQUENCE [LARGE SCALE GENOMIC DNA]</scope>
</reference>
<evidence type="ECO:0000313" key="4">
    <source>
        <dbReference type="Proteomes" id="UP000034854"/>
    </source>
</evidence>
<dbReference type="Proteomes" id="UP000034854">
    <property type="component" value="Unassembled WGS sequence"/>
</dbReference>
<protein>
    <submittedName>
        <fullName evidence="3">UDP-glucose 4-epimerase</fullName>
    </submittedName>
</protein>
<sequence length="331" mass="37452">MANTNFFKNKKVLITGGLGFIGSNLAIKLIEVGANVTILDSLLPEYGGNKFNIFPIKNKVSLKLADLRSETVARKLVRGKQILFNLAGTLSHVDSMTDPFTDLDVNCRAQLHLLEACRKENKDIKIIFAGTRNQYGKALYLPVDEKHPQEPTDINGINSIAAEKYHLLYTRIHGVNTVSLRMTNTFGPRHQMKHSKQGILNWFIRLLMDGKTVQLYGSGSQIRDVNYVDDVVDALLIAARNPKSAGQVYNLGGQPITLLLFVKKVISMLNKGSYSLAPFPRERKVIEVGNYVADIKKIKQELNWQPKRTVDQGIKETIDFYQKNRKYYWQI</sequence>
<gene>
    <name evidence="3" type="ORF">UU34_C0001G0144</name>
</gene>
<name>A0A0G0XKG6_9BACT</name>
<dbReference type="SUPFAM" id="SSF51735">
    <property type="entry name" value="NAD(P)-binding Rossmann-fold domains"/>
    <property type="match status" value="1"/>
</dbReference>
<accession>A0A0G0XKG6</accession>
<comment type="caution">
    <text evidence="3">The sequence shown here is derived from an EMBL/GenBank/DDBJ whole genome shotgun (WGS) entry which is preliminary data.</text>
</comment>
<dbReference type="PANTHER" id="PTHR43000">
    <property type="entry name" value="DTDP-D-GLUCOSE 4,6-DEHYDRATASE-RELATED"/>
    <property type="match status" value="1"/>
</dbReference>
<proteinExistence type="inferred from homology"/>
<dbReference type="PATRIC" id="fig|1618409.3.peg.145"/>
<dbReference type="InterPro" id="IPR001509">
    <property type="entry name" value="Epimerase_deHydtase"/>
</dbReference>
<dbReference type="Pfam" id="PF01370">
    <property type="entry name" value="Epimerase"/>
    <property type="match status" value="1"/>
</dbReference>
<comment type="similarity">
    <text evidence="1">Belongs to the NAD(P)-dependent epimerase/dehydratase family.</text>
</comment>
<dbReference type="InterPro" id="IPR036291">
    <property type="entry name" value="NAD(P)-bd_dom_sf"/>
</dbReference>
<dbReference type="EMBL" id="LCAG01000001">
    <property type="protein sequence ID" value="KKR88147.1"/>
    <property type="molecule type" value="Genomic_DNA"/>
</dbReference>
<feature type="domain" description="NAD-dependent epimerase/dehydratase" evidence="2">
    <location>
        <begin position="12"/>
        <end position="252"/>
    </location>
</feature>
<evidence type="ECO:0000259" key="2">
    <source>
        <dbReference type="Pfam" id="PF01370"/>
    </source>
</evidence>
<evidence type="ECO:0000313" key="3">
    <source>
        <dbReference type="EMBL" id="KKR88147.1"/>
    </source>
</evidence>